<dbReference type="EMBL" id="CAJPEV010000472">
    <property type="protein sequence ID" value="CAG0885626.1"/>
    <property type="molecule type" value="Genomic_DNA"/>
</dbReference>
<evidence type="ECO:0000313" key="9">
    <source>
        <dbReference type="EMBL" id="CAD7243653.1"/>
    </source>
</evidence>
<feature type="transmembrane region" description="Helical" evidence="8">
    <location>
        <begin position="142"/>
        <end position="162"/>
    </location>
</feature>
<comment type="subcellular location">
    <subcellularLocation>
        <location evidence="1">Membrane</location>
        <topology evidence="1">Multi-pass membrane protein</topology>
    </subcellularLocation>
</comment>
<dbReference type="Proteomes" id="UP000677054">
    <property type="component" value="Unassembled WGS sequence"/>
</dbReference>
<evidence type="ECO:0000256" key="5">
    <source>
        <dbReference type="ARBA" id="ARBA00022989"/>
    </source>
</evidence>
<feature type="transmembrane region" description="Helical" evidence="8">
    <location>
        <begin position="225"/>
        <end position="244"/>
    </location>
</feature>
<proteinExistence type="inferred from homology"/>
<dbReference type="PANTHER" id="PTHR10778">
    <property type="entry name" value="SOLUTE CARRIER FAMILY 35 MEMBER B"/>
    <property type="match status" value="1"/>
</dbReference>
<feature type="transmembrane region" description="Helical" evidence="8">
    <location>
        <begin position="289"/>
        <end position="310"/>
    </location>
</feature>
<dbReference type="GO" id="GO:0046964">
    <property type="term" value="F:3'-phosphoadenosine 5'-phosphosulfate transmembrane transporter activity"/>
    <property type="evidence" value="ECO:0007669"/>
    <property type="project" value="TreeGrafter"/>
</dbReference>
<keyword evidence="3" id="KW-0813">Transport</keyword>
<reference evidence="9" key="1">
    <citation type="submission" date="2020-11" db="EMBL/GenBank/DDBJ databases">
        <authorList>
            <person name="Tran Van P."/>
        </authorList>
    </citation>
    <scope>NUCLEOTIDE SEQUENCE</scope>
</reference>
<keyword evidence="4 8" id="KW-0812">Transmembrane</keyword>
<evidence type="ECO:0000256" key="4">
    <source>
        <dbReference type="ARBA" id="ARBA00022692"/>
    </source>
</evidence>
<gene>
    <name evidence="9" type="ORF">DSTB1V02_LOCUS3569</name>
</gene>
<dbReference type="GO" id="GO:0000139">
    <property type="term" value="C:Golgi membrane"/>
    <property type="evidence" value="ECO:0007669"/>
    <property type="project" value="TreeGrafter"/>
</dbReference>
<keyword evidence="10" id="KW-1185">Reference proteome</keyword>
<keyword evidence="6 8" id="KW-0472">Membrane</keyword>
<sequence length="422" mass="48343">MSDGSISFPLEQVTETWVFRFIVNILGYMSILVPGYFLIRWLEKSPYLQGGRISRSNGSCLQKTVRACVVGHETHGFTDLNSDPTSEQETQSIWRRGGILLFCFVGLQVSYLTWGVLQEKMMTKDYYGDNPDVHSKFKDSQFLVFVNRIWALILSGLCILAIPQPRHYAPIYKYSYCALSNILSSWCQYEALKFVSFPTQVLAKASKVIPVMIMGKIVSRKTYEFYEYFTAILISVGMTFFLLTNPENKDIDTRTTTFSGCIILVGYLVFDSFTSNWQGELFTRYRMSSLQMMCGVNIFSTTLTLVSLLQQGSFFESLRFMFTFPAFFIDCVLLSMCSAIGQLFIYYTIHQFGAVVFIIIMTIRQAIAILLSVIIYQHPLSVEAFLGIILVFVAVFLRVYCSQRMKQLRAKQKLLKKEPPKT</sequence>
<evidence type="ECO:0000256" key="3">
    <source>
        <dbReference type="ARBA" id="ARBA00022448"/>
    </source>
</evidence>
<dbReference type="Pfam" id="PF08449">
    <property type="entry name" value="UAA"/>
    <property type="match status" value="1"/>
</dbReference>
<name>A0A7R9A540_9CRUS</name>
<dbReference type="OrthoDB" id="10035043at2759"/>
<feature type="transmembrane region" description="Helical" evidence="8">
    <location>
        <begin position="382"/>
        <end position="401"/>
    </location>
</feature>
<dbReference type="EMBL" id="LR899989">
    <property type="protein sequence ID" value="CAD7243653.1"/>
    <property type="molecule type" value="Genomic_DNA"/>
</dbReference>
<dbReference type="PANTHER" id="PTHR10778:SF13">
    <property type="entry name" value="ADENOSINE 3'-PHOSPHO 5'-PHOSPHOSULFATE TRANSPORTER 1"/>
    <property type="match status" value="1"/>
</dbReference>
<accession>A0A7R9A540</accession>
<protein>
    <recommendedName>
        <fullName evidence="7">Adenosine 3'-phospho 5'-phosphosulfate transporter 1</fullName>
    </recommendedName>
</protein>
<evidence type="ECO:0000256" key="8">
    <source>
        <dbReference type="SAM" id="Phobius"/>
    </source>
</evidence>
<organism evidence="9">
    <name type="scientific">Darwinula stevensoni</name>
    <dbReference type="NCBI Taxonomy" id="69355"/>
    <lineage>
        <taxon>Eukaryota</taxon>
        <taxon>Metazoa</taxon>
        <taxon>Ecdysozoa</taxon>
        <taxon>Arthropoda</taxon>
        <taxon>Crustacea</taxon>
        <taxon>Oligostraca</taxon>
        <taxon>Ostracoda</taxon>
        <taxon>Podocopa</taxon>
        <taxon>Podocopida</taxon>
        <taxon>Darwinulocopina</taxon>
        <taxon>Darwinuloidea</taxon>
        <taxon>Darwinulidae</taxon>
        <taxon>Darwinula</taxon>
    </lineage>
</organism>
<dbReference type="AlphaFoldDB" id="A0A7R9A540"/>
<evidence type="ECO:0000256" key="1">
    <source>
        <dbReference type="ARBA" id="ARBA00004141"/>
    </source>
</evidence>
<evidence type="ECO:0000313" key="10">
    <source>
        <dbReference type="Proteomes" id="UP000677054"/>
    </source>
</evidence>
<evidence type="ECO:0000256" key="6">
    <source>
        <dbReference type="ARBA" id="ARBA00023136"/>
    </source>
</evidence>
<dbReference type="InterPro" id="IPR013657">
    <property type="entry name" value="SCL35B1-4/HUT1"/>
</dbReference>
<feature type="transmembrane region" description="Helical" evidence="8">
    <location>
        <begin position="322"/>
        <end position="347"/>
    </location>
</feature>
<evidence type="ECO:0000256" key="2">
    <source>
        <dbReference type="ARBA" id="ARBA00010694"/>
    </source>
</evidence>
<feature type="transmembrane region" description="Helical" evidence="8">
    <location>
        <begin position="17"/>
        <end position="39"/>
    </location>
</feature>
<evidence type="ECO:0000256" key="7">
    <source>
        <dbReference type="ARBA" id="ARBA00039668"/>
    </source>
</evidence>
<comment type="similarity">
    <text evidence="2">Belongs to the nucleotide-sugar transporter family. SLC35B subfamily.</text>
</comment>
<feature type="transmembrane region" description="Helical" evidence="8">
    <location>
        <begin position="256"/>
        <end position="277"/>
    </location>
</feature>
<dbReference type="GO" id="GO:0005789">
    <property type="term" value="C:endoplasmic reticulum membrane"/>
    <property type="evidence" value="ECO:0007669"/>
    <property type="project" value="TreeGrafter"/>
</dbReference>
<keyword evidence="5 8" id="KW-1133">Transmembrane helix</keyword>
<feature type="transmembrane region" description="Helical" evidence="8">
    <location>
        <begin position="98"/>
        <end position="117"/>
    </location>
</feature>
<feature type="transmembrane region" description="Helical" evidence="8">
    <location>
        <begin position="354"/>
        <end position="376"/>
    </location>
</feature>